<sequence length="203" mass="22675">MIKHYPFEKFEVSVFQRAKKDKPCCGDSYFVKETDSYLICAVADGLGSGIGAKEASQKAVETIESNHTLPVDLLMNKVNQSLIKHRGAVVTIFKIDYTDKLVSFCGVGNVNFKIYPQIGKPISPLPNRGFLSGQPVRLQVQEFNYPDHAMFVIHSDGVTLHANQVHSIKKMYHVVAEEAESYLDNYAKLNNNDDLTILIGKPL</sequence>
<dbReference type="RefSeq" id="WP_380968832.1">
    <property type="nucleotide sequence ID" value="NZ_JBHTCO010000041.1"/>
</dbReference>
<dbReference type="Gene3D" id="3.60.40.10">
    <property type="entry name" value="PPM-type phosphatase domain"/>
    <property type="match status" value="1"/>
</dbReference>
<proteinExistence type="predicted"/>
<organism evidence="2 3">
    <name type="scientific">Scopulibacillus cellulosilyticus</name>
    <dbReference type="NCBI Taxonomy" id="2665665"/>
    <lineage>
        <taxon>Bacteria</taxon>
        <taxon>Bacillati</taxon>
        <taxon>Bacillota</taxon>
        <taxon>Bacilli</taxon>
        <taxon>Bacillales</taxon>
        <taxon>Sporolactobacillaceae</taxon>
        <taxon>Scopulibacillus</taxon>
    </lineage>
</organism>
<evidence type="ECO:0000313" key="2">
    <source>
        <dbReference type="EMBL" id="MFC7394890.1"/>
    </source>
</evidence>
<dbReference type="InterPro" id="IPR036457">
    <property type="entry name" value="PPM-type-like_dom_sf"/>
</dbReference>
<dbReference type="Proteomes" id="UP001596505">
    <property type="component" value="Unassembled WGS sequence"/>
</dbReference>
<name>A0ABW2Q4B2_9BACL</name>
<feature type="domain" description="PPM-type phosphatase" evidence="1">
    <location>
        <begin position="9"/>
        <end position="202"/>
    </location>
</feature>
<reference evidence="3" key="1">
    <citation type="journal article" date="2019" name="Int. J. Syst. Evol. Microbiol.">
        <title>The Global Catalogue of Microorganisms (GCM) 10K type strain sequencing project: providing services to taxonomists for standard genome sequencing and annotation.</title>
        <authorList>
            <consortium name="The Broad Institute Genomics Platform"/>
            <consortium name="The Broad Institute Genome Sequencing Center for Infectious Disease"/>
            <person name="Wu L."/>
            <person name="Ma J."/>
        </authorList>
    </citation>
    <scope>NUCLEOTIDE SEQUENCE [LARGE SCALE GENOMIC DNA]</scope>
    <source>
        <strain evidence="3">CGMCC 1.16305</strain>
    </source>
</reference>
<dbReference type="SMART" id="SM00331">
    <property type="entry name" value="PP2C_SIG"/>
    <property type="match status" value="1"/>
</dbReference>
<comment type="caution">
    <text evidence="2">The sequence shown here is derived from an EMBL/GenBank/DDBJ whole genome shotgun (WGS) entry which is preliminary data.</text>
</comment>
<protein>
    <submittedName>
        <fullName evidence="2">Protein phosphatase 2C domain-containing protein</fullName>
    </submittedName>
</protein>
<gene>
    <name evidence="2" type="ORF">ACFQRG_18420</name>
</gene>
<dbReference type="SUPFAM" id="SSF81606">
    <property type="entry name" value="PP2C-like"/>
    <property type="match status" value="1"/>
</dbReference>
<dbReference type="Pfam" id="PF07228">
    <property type="entry name" value="SpoIIE"/>
    <property type="match status" value="1"/>
</dbReference>
<evidence type="ECO:0000259" key="1">
    <source>
        <dbReference type="SMART" id="SM00331"/>
    </source>
</evidence>
<dbReference type="PANTHER" id="PTHR35801">
    <property type="entry name" value="PHOSPHOSERINE PHOSPHATASE RSBX"/>
    <property type="match status" value="1"/>
</dbReference>
<evidence type="ECO:0000313" key="3">
    <source>
        <dbReference type="Proteomes" id="UP001596505"/>
    </source>
</evidence>
<dbReference type="InterPro" id="IPR001932">
    <property type="entry name" value="PPM-type_phosphatase-like_dom"/>
</dbReference>
<keyword evidence="3" id="KW-1185">Reference proteome</keyword>
<dbReference type="InterPro" id="IPR039248">
    <property type="entry name" value="Ptase_RsbX"/>
</dbReference>
<dbReference type="PANTHER" id="PTHR35801:SF1">
    <property type="entry name" value="PHOSPHOSERINE PHOSPHATASE RSBX"/>
    <property type="match status" value="1"/>
</dbReference>
<accession>A0ABW2Q4B2</accession>
<dbReference type="EMBL" id="JBHTCO010000041">
    <property type="protein sequence ID" value="MFC7394890.1"/>
    <property type="molecule type" value="Genomic_DNA"/>
</dbReference>